<sequence length="123" mass="14546">MKFLLVLFFVAAIPLFECYRFVRESPYRYRVERSIPKEETYRFARSPVNSDYRVAPNYRYRIHRSIDDNDKSEIVVETPDKQILVFNSNNPYRYRIVEAENPPPKSASNETPPDCSDGDKKVC</sequence>
<name>A0AC35F1E4_9BILA</name>
<reference evidence="2" key="1">
    <citation type="submission" date="2022-11" db="UniProtKB">
        <authorList>
            <consortium name="WormBaseParasite"/>
        </authorList>
    </citation>
    <scope>IDENTIFICATION</scope>
</reference>
<dbReference type="WBParaSite" id="PS1159_v2.g12789.t1">
    <property type="protein sequence ID" value="PS1159_v2.g12789.t1"/>
    <property type="gene ID" value="PS1159_v2.g12789"/>
</dbReference>
<organism evidence="1 2">
    <name type="scientific">Panagrolaimus sp. PS1159</name>
    <dbReference type="NCBI Taxonomy" id="55785"/>
    <lineage>
        <taxon>Eukaryota</taxon>
        <taxon>Metazoa</taxon>
        <taxon>Ecdysozoa</taxon>
        <taxon>Nematoda</taxon>
        <taxon>Chromadorea</taxon>
        <taxon>Rhabditida</taxon>
        <taxon>Tylenchina</taxon>
        <taxon>Panagrolaimomorpha</taxon>
        <taxon>Panagrolaimoidea</taxon>
        <taxon>Panagrolaimidae</taxon>
        <taxon>Panagrolaimus</taxon>
    </lineage>
</organism>
<protein>
    <submittedName>
        <fullName evidence="2">Uncharacterized protein</fullName>
    </submittedName>
</protein>
<evidence type="ECO:0000313" key="2">
    <source>
        <dbReference type="WBParaSite" id="PS1159_v2.g12789.t1"/>
    </source>
</evidence>
<accession>A0AC35F1E4</accession>
<evidence type="ECO:0000313" key="1">
    <source>
        <dbReference type="Proteomes" id="UP000887580"/>
    </source>
</evidence>
<dbReference type="Proteomes" id="UP000887580">
    <property type="component" value="Unplaced"/>
</dbReference>
<proteinExistence type="predicted"/>